<dbReference type="Gene3D" id="3.30.420.130">
    <property type="entry name" value="Dinitrogenase iron-molybdenum cofactor biosynthesis domain"/>
    <property type="match status" value="1"/>
</dbReference>
<dbReference type="Proteomes" id="UP000231267">
    <property type="component" value="Unassembled WGS sequence"/>
</dbReference>
<feature type="domain" description="Dinitrogenase iron-molybdenum cofactor biosynthesis" evidence="1">
    <location>
        <begin position="60"/>
        <end position="148"/>
    </location>
</feature>
<dbReference type="InterPro" id="IPR036105">
    <property type="entry name" value="DiNase_FeMo-co_biosyn_sf"/>
</dbReference>
<dbReference type="PANTHER" id="PTHR42983">
    <property type="entry name" value="DINITROGENASE IRON-MOLYBDENUM COFACTOR PROTEIN-RELATED"/>
    <property type="match status" value="1"/>
</dbReference>
<dbReference type="Pfam" id="PF02579">
    <property type="entry name" value="Nitro_FeMo-Co"/>
    <property type="match status" value="1"/>
</dbReference>
<evidence type="ECO:0000259" key="1">
    <source>
        <dbReference type="Pfam" id="PF02579"/>
    </source>
</evidence>
<dbReference type="PANTHER" id="PTHR42983:SF1">
    <property type="entry name" value="IRON-MOLYBDENUM PROTEIN"/>
    <property type="match status" value="1"/>
</dbReference>
<name>A0A2J0LER8_9BACT</name>
<evidence type="ECO:0000313" key="2">
    <source>
        <dbReference type="EMBL" id="PIW66348.1"/>
    </source>
</evidence>
<accession>A0A2J0LER8</accession>
<gene>
    <name evidence="2" type="ORF">COW11_03820</name>
</gene>
<organism evidence="2 3">
    <name type="scientific">Candidatus Taenaricola geysiri</name>
    <dbReference type="NCBI Taxonomy" id="1974752"/>
    <lineage>
        <taxon>Bacteria</taxon>
        <taxon>Pseudomonadati</taxon>
        <taxon>Candidatus Omnitrophota</taxon>
        <taxon>Candidatus Taenaricola</taxon>
    </lineage>
</organism>
<dbReference type="CDD" id="cd00851">
    <property type="entry name" value="MTH1175"/>
    <property type="match status" value="1"/>
</dbReference>
<comment type="caution">
    <text evidence="2">The sequence shown here is derived from an EMBL/GenBank/DDBJ whole genome shotgun (WGS) entry which is preliminary data.</text>
</comment>
<reference evidence="2 3" key="1">
    <citation type="submission" date="2017-09" db="EMBL/GenBank/DDBJ databases">
        <title>Depth-based differentiation of microbial function through sediment-hosted aquifers and enrichment of novel symbionts in the deep terrestrial subsurface.</title>
        <authorList>
            <person name="Probst A.J."/>
            <person name="Ladd B."/>
            <person name="Jarett J.K."/>
            <person name="Geller-Mcgrath D.E."/>
            <person name="Sieber C.M."/>
            <person name="Emerson J.B."/>
            <person name="Anantharaman K."/>
            <person name="Thomas B.C."/>
            <person name="Malmstrom R."/>
            <person name="Stieglmeier M."/>
            <person name="Klingl A."/>
            <person name="Woyke T."/>
            <person name="Ryan C.M."/>
            <person name="Banfield J.F."/>
        </authorList>
    </citation>
    <scope>NUCLEOTIDE SEQUENCE [LARGE SCALE GENOMIC DNA]</scope>
    <source>
        <strain evidence="2">CG12_big_fil_rev_8_21_14_0_65_43_15</strain>
    </source>
</reference>
<protein>
    <submittedName>
        <fullName evidence="2">Diguanylate cyclase</fullName>
    </submittedName>
</protein>
<sequence>MFGQRQGIKNRGRRCKNVSGFHPGQAVPAAGLWFWTDKESEQEGHIIRICIPTDTDEGLGAKVNIHFGSAPYSTIYDTDKEEVTIINNENKHHAHGMCQPMTVLESECIDCVLCSGMGVRAVIKLNEGGIRAYRATTGTVRDIAKLYKESRLKEITPEAACDHTDCH</sequence>
<dbReference type="EMBL" id="PFGP01000092">
    <property type="protein sequence ID" value="PIW66348.1"/>
    <property type="molecule type" value="Genomic_DNA"/>
</dbReference>
<dbReference type="InterPro" id="IPR033913">
    <property type="entry name" value="MTH1175_dom"/>
</dbReference>
<dbReference type="InterPro" id="IPR003731">
    <property type="entry name" value="Di-Nase_FeMo-co_biosynth"/>
</dbReference>
<evidence type="ECO:0000313" key="3">
    <source>
        <dbReference type="Proteomes" id="UP000231267"/>
    </source>
</evidence>
<dbReference type="SUPFAM" id="SSF53146">
    <property type="entry name" value="Nitrogenase accessory factor-like"/>
    <property type="match status" value="1"/>
</dbReference>
<proteinExistence type="predicted"/>
<dbReference type="AlphaFoldDB" id="A0A2J0LER8"/>